<proteinExistence type="predicted"/>
<organism evidence="2 3">
    <name type="scientific">Trichinella spiralis</name>
    <name type="common">Trichina worm</name>
    <dbReference type="NCBI Taxonomy" id="6334"/>
    <lineage>
        <taxon>Eukaryota</taxon>
        <taxon>Metazoa</taxon>
        <taxon>Ecdysozoa</taxon>
        <taxon>Nematoda</taxon>
        <taxon>Enoplea</taxon>
        <taxon>Dorylaimia</taxon>
        <taxon>Trichinellida</taxon>
        <taxon>Trichinellidae</taxon>
        <taxon>Trichinella</taxon>
    </lineage>
</organism>
<name>A0A0V0YTJ8_TRISP</name>
<reference evidence="2 3" key="1">
    <citation type="submission" date="2015-01" db="EMBL/GenBank/DDBJ databases">
        <title>Evolution of Trichinella species and genotypes.</title>
        <authorList>
            <person name="Korhonen P.K."/>
            <person name="Edoardo P."/>
            <person name="Giuseppe L.R."/>
            <person name="Gasser R.B."/>
        </authorList>
    </citation>
    <scope>NUCLEOTIDE SEQUENCE [LARGE SCALE GENOMIC DNA]</scope>
    <source>
        <strain evidence="2">ISS3</strain>
    </source>
</reference>
<evidence type="ECO:0000256" key="1">
    <source>
        <dbReference type="SAM" id="MobiDB-lite"/>
    </source>
</evidence>
<dbReference type="Proteomes" id="UP000054776">
    <property type="component" value="Unassembled WGS sequence"/>
</dbReference>
<comment type="caution">
    <text evidence="2">The sequence shown here is derived from an EMBL/GenBank/DDBJ whole genome shotgun (WGS) entry which is preliminary data.</text>
</comment>
<dbReference type="InParanoid" id="A0A0V0YTJ8"/>
<evidence type="ECO:0000313" key="2">
    <source>
        <dbReference type="EMBL" id="KRY03657.1"/>
    </source>
</evidence>
<sequence>MVTQTGSDQGIYKAQPPMSGSIKADNLAIFVGDPNHH</sequence>
<feature type="region of interest" description="Disordered" evidence="1">
    <location>
        <begin position="1"/>
        <end position="20"/>
    </location>
</feature>
<protein>
    <submittedName>
        <fullName evidence="2">Uncharacterized protein</fullName>
    </submittedName>
</protein>
<dbReference type="AlphaFoldDB" id="A0A0V0YTJ8"/>
<evidence type="ECO:0000313" key="3">
    <source>
        <dbReference type="Proteomes" id="UP000054776"/>
    </source>
</evidence>
<gene>
    <name evidence="2" type="ORF">T01_2793</name>
</gene>
<dbReference type="EMBL" id="JYDH01004959">
    <property type="protein sequence ID" value="KRY03657.1"/>
    <property type="molecule type" value="Genomic_DNA"/>
</dbReference>
<accession>A0A0V0YTJ8</accession>
<keyword evidence="3" id="KW-1185">Reference proteome</keyword>